<proteinExistence type="predicted"/>
<evidence type="ECO:0000313" key="3">
    <source>
        <dbReference type="Proteomes" id="UP000218160"/>
    </source>
</evidence>
<name>A0A291B7J0_9GAMM</name>
<accession>A0A291B7J0</accession>
<dbReference type="Pfam" id="PF13737">
    <property type="entry name" value="DDE_Tnp_1_5"/>
    <property type="match status" value="1"/>
</dbReference>
<dbReference type="InterPro" id="IPR053172">
    <property type="entry name" value="Tn903_transposase"/>
</dbReference>
<dbReference type="AlphaFoldDB" id="A0A291B7J0"/>
<dbReference type="Proteomes" id="UP000218160">
    <property type="component" value="Chromosome 1"/>
</dbReference>
<feature type="domain" description="Transposase DDE" evidence="1">
    <location>
        <begin position="1"/>
        <end position="70"/>
    </location>
</feature>
<gene>
    <name evidence="2" type="ORF">BTN50_0449</name>
</gene>
<evidence type="ECO:0000313" key="2">
    <source>
        <dbReference type="EMBL" id="ATF08979.1"/>
    </source>
</evidence>
<dbReference type="InterPro" id="IPR025668">
    <property type="entry name" value="Tnp_DDE_dom"/>
</dbReference>
<evidence type="ECO:0000259" key="1">
    <source>
        <dbReference type="Pfam" id="PF13737"/>
    </source>
</evidence>
<sequence>MVKYVFAIPLRGLHRFINAVFTLSQLPLSCHHYSCISKDAKTNNVTFKMKSKGTIKYLVIDSTELKVYGKGE</sequence>
<keyword evidence="3" id="KW-1185">Reference proteome</keyword>
<dbReference type="PANTHER" id="PTHR34631">
    <property type="match status" value="1"/>
</dbReference>
<protein>
    <submittedName>
        <fullName evidence="2">Mobile element protein</fullName>
    </submittedName>
</protein>
<dbReference type="PANTHER" id="PTHR34631:SF3">
    <property type="entry name" value="ISSOD12 TRANSPOSASE TNPA_ISSOD12"/>
    <property type="match status" value="1"/>
</dbReference>
<dbReference type="KEGG" id="elux:BTN50_0449"/>
<organism evidence="2 3">
    <name type="scientific">Candidatus Enterovibrio altilux</name>
    <dbReference type="NCBI Taxonomy" id="1927128"/>
    <lineage>
        <taxon>Bacteria</taxon>
        <taxon>Pseudomonadati</taxon>
        <taxon>Pseudomonadota</taxon>
        <taxon>Gammaproteobacteria</taxon>
        <taxon>Vibrionales</taxon>
        <taxon>Vibrionaceae</taxon>
        <taxon>Enterovibrio</taxon>
    </lineage>
</organism>
<reference evidence="3" key="1">
    <citation type="submission" date="2017-04" db="EMBL/GenBank/DDBJ databases">
        <title>Genome evolution of the luminous symbionts of deep sea anglerfish.</title>
        <authorList>
            <person name="Hendry T.A."/>
        </authorList>
    </citation>
    <scope>NUCLEOTIDE SEQUENCE [LARGE SCALE GENOMIC DNA]</scope>
</reference>
<dbReference type="EMBL" id="CP020660">
    <property type="protein sequence ID" value="ATF08979.1"/>
    <property type="molecule type" value="Genomic_DNA"/>
</dbReference>